<evidence type="ECO:0008006" key="3">
    <source>
        <dbReference type="Google" id="ProtNLM"/>
    </source>
</evidence>
<gene>
    <name evidence="1" type="ORF">P0O24_10885</name>
</gene>
<dbReference type="EMBL" id="JARFPL010000044">
    <property type="protein sequence ID" value="MDF0594085.1"/>
    <property type="molecule type" value="Genomic_DNA"/>
</dbReference>
<name>A0ABT5XHE8_9EURY</name>
<accession>A0ABT5XHE8</accession>
<protein>
    <recommendedName>
        <fullName evidence="3">PEGA domain-containing protein</fullName>
    </recommendedName>
</protein>
<evidence type="ECO:0000313" key="1">
    <source>
        <dbReference type="EMBL" id="MDF0594085.1"/>
    </source>
</evidence>
<evidence type="ECO:0000313" key="2">
    <source>
        <dbReference type="Proteomes" id="UP001215956"/>
    </source>
</evidence>
<sequence length="325" mass="35479">MFEIDGLKGGEARICGKGALRRDLAKNGLVTACIILTMIALSSAQLEYEPGEREAEILFEMGLGGPWIMSEKHPESYGIEVPTWPSTSEFSIYSEYFSLTAPTGMEVDRYYISGTPDIYATGPGGKPISGSYYQTYFPGAESLWILGARSWTGYAIVPQGAYLRLVAYSPGGGWATFYEITPAEKTVQKRLSIYTGYSLLTFRAEELGRYLLLFSVGDEISNAVVVDVRRGTWPASPPGPGTVPQGYGSARVTLESTSLKGYSVYLDGSRIGADGWGGDVRDGIYTFTVPGDRWHTIRASGSGITCTFNDYYESGRSYTIELCYS</sequence>
<reference evidence="1 2" key="1">
    <citation type="submission" date="2023-03" db="EMBL/GenBank/DDBJ databases">
        <title>Whole genome sequencing of Methanotrichaceae archaeon M04Ac.</title>
        <authorList>
            <person name="Khomyakova M.A."/>
            <person name="Merkel A.Y."/>
            <person name="Slobodkin A.I."/>
        </authorList>
    </citation>
    <scope>NUCLEOTIDE SEQUENCE [LARGE SCALE GENOMIC DNA]</scope>
    <source>
        <strain evidence="1 2">M04Ac</strain>
    </source>
</reference>
<keyword evidence="2" id="KW-1185">Reference proteome</keyword>
<comment type="caution">
    <text evidence="1">The sequence shown here is derived from an EMBL/GenBank/DDBJ whole genome shotgun (WGS) entry which is preliminary data.</text>
</comment>
<dbReference type="Proteomes" id="UP001215956">
    <property type="component" value="Unassembled WGS sequence"/>
</dbReference>
<organism evidence="1 2">
    <name type="scientific">Candidatus Methanocrinis alkalitolerans</name>
    <dbReference type="NCBI Taxonomy" id="3033395"/>
    <lineage>
        <taxon>Archaea</taxon>
        <taxon>Methanobacteriati</taxon>
        <taxon>Methanobacteriota</taxon>
        <taxon>Stenosarchaea group</taxon>
        <taxon>Methanomicrobia</taxon>
        <taxon>Methanotrichales</taxon>
        <taxon>Methanotrichaceae</taxon>
        <taxon>Methanocrinis</taxon>
    </lineage>
</organism>
<proteinExistence type="predicted"/>
<dbReference type="RefSeq" id="WP_316969782.1">
    <property type="nucleotide sequence ID" value="NZ_JARFPL010000044.1"/>
</dbReference>